<keyword evidence="3" id="KW-0809">Transit peptide</keyword>
<comment type="subcellular location">
    <subcellularLocation>
        <location evidence="1">Mitochondrion</location>
    </subcellularLocation>
</comment>
<evidence type="ECO:0000256" key="8">
    <source>
        <dbReference type="SAM" id="MobiDB-lite"/>
    </source>
</evidence>
<dbReference type="EMBL" id="AMKT01000010">
    <property type="protein sequence ID" value="OXG28874.1"/>
    <property type="molecule type" value="Genomic_DNA"/>
</dbReference>
<evidence type="ECO:0000256" key="2">
    <source>
        <dbReference type="ARBA" id="ARBA00009863"/>
    </source>
</evidence>
<comment type="similarity">
    <text evidence="2">Belongs to the mitochondrion-specific ribosomal protein mS29 family.</text>
</comment>
<evidence type="ECO:0000256" key="7">
    <source>
        <dbReference type="ARBA" id="ARBA00035140"/>
    </source>
</evidence>
<name>A0A854QM17_CRYNE</name>
<reference evidence="9 10" key="1">
    <citation type="submission" date="2017-06" db="EMBL/GenBank/DDBJ databases">
        <title>Global population genomics of the pathogenic fungus Cryptococcus neoformans var. grubii.</title>
        <authorList>
            <person name="Cuomo C."/>
            <person name="Litvintseva A."/>
            <person name="Chen Y."/>
            <person name="Young S."/>
            <person name="Zeng Q."/>
            <person name="Chapman S."/>
            <person name="Gujja S."/>
            <person name="Saif S."/>
            <person name="Birren B."/>
        </authorList>
    </citation>
    <scope>NUCLEOTIDE SEQUENCE [LARGE SCALE GENOMIC DNA]</scope>
    <source>
        <strain evidence="9 10">Tu259-1</strain>
    </source>
</reference>
<dbReference type="OrthoDB" id="274828at2759"/>
<sequence>MSKSSEQNVYILSTCKKDDIKSKMSSRPIIRFAHTPLSRGISISAPAFAPKKAAATTAKAKQGFAQKKKDTSSGSGGGNNNITLRYSMSGSPPDLSDLPRLNPEKFRKDNVGKPTIFSQDVQDKLKSFGLPSKIDKEFASAGGPASVVREATLDLVKRVEGAKTGSSKLARYILTGEQGSGKSVLLVQSVAYAIGSGWIVLYTPRASKWVNSTSQYIYDPETKTYAQWESAQNILSVLLETNKDKLSAIELPEKVELTKGKSVKAGESVAALAQLGAKDDRSAVKALESVVGALEKQTQFPVLWAMDEAQSLFNTSKYRAADYTPIEPYHLSTPRLALDFIAGRRSFSRGAVVTSLSLSDPSNLPSPALRSALSLSSSSPLTPYTPINPYHLAHAENLTPINVPYGMNSEEAAGLFELFAKKGWAPNGSDELFMESFMTSQGNPREMSKSLRKTFMPLTA</sequence>
<dbReference type="PIRSF" id="PIRSF036996">
    <property type="entry name" value="RSM23"/>
    <property type="match status" value="1"/>
</dbReference>
<dbReference type="GO" id="GO:0032543">
    <property type="term" value="P:mitochondrial translation"/>
    <property type="evidence" value="ECO:0007669"/>
    <property type="project" value="InterPro"/>
</dbReference>
<comment type="caution">
    <text evidence="9">The sequence shown here is derived from an EMBL/GenBank/DDBJ whole genome shotgun (WGS) entry which is preliminary data.</text>
</comment>
<keyword evidence="4" id="KW-0689">Ribosomal protein</keyword>
<evidence type="ECO:0000313" key="10">
    <source>
        <dbReference type="Proteomes" id="UP000199727"/>
    </source>
</evidence>
<dbReference type="GO" id="GO:0003735">
    <property type="term" value="F:structural constituent of ribosome"/>
    <property type="evidence" value="ECO:0007669"/>
    <property type="project" value="TreeGrafter"/>
</dbReference>
<protein>
    <recommendedName>
        <fullName evidence="7">Small ribosomal subunit protein mS29</fullName>
    </recommendedName>
</protein>
<organism evidence="9 10">
    <name type="scientific">Cryptococcus neoformans Tu259-1</name>
    <dbReference type="NCBI Taxonomy" id="1230072"/>
    <lineage>
        <taxon>Eukaryota</taxon>
        <taxon>Fungi</taxon>
        <taxon>Dikarya</taxon>
        <taxon>Basidiomycota</taxon>
        <taxon>Agaricomycotina</taxon>
        <taxon>Tremellomycetes</taxon>
        <taxon>Tremellales</taxon>
        <taxon>Cryptococcaceae</taxon>
        <taxon>Cryptococcus</taxon>
        <taxon>Cryptococcus neoformans species complex</taxon>
    </lineage>
</organism>
<evidence type="ECO:0000256" key="4">
    <source>
        <dbReference type="ARBA" id="ARBA00022980"/>
    </source>
</evidence>
<proteinExistence type="inferred from homology"/>
<keyword evidence="6" id="KW-0687">Ribonucleoprotein</keyword>
<evidence type="ECO:0000256" key="1">
    <source>
        <dbReference type="ARBA" id="ARBA00004173"/>
    </source>
</evidence>
<evidence type="ECO:0000256" key="6">
    <source>
        <dbReference type="ARBA" id="ARBA00023274"/>
    </source>
</evidence>
<dbReference type="Pfam" id="PF10236">
    <property type="entry name" value="DAP3"/>
    <property type="match status" value="1"/>
</dbReference>
<dbReference type="PANTHER" id="PTHR12810">
    <property type="entry name" value="MITOCHONDRIAL 28S RIBOSOMAL PROTEIN S29"/>
    <property type="match status" value="1"/>
</dbReference>
<dbReference type="InterPro" id="IPR017082">
    <property type="entry name" value="Ribosomal_mS29_fun"/>
</dbReference>
<feature type="compositionally biased region" description="Basic and acidic residues" evidence="8">
    <location>
        <begin position="102"/>
        <end position="111"/>
    </location>
</feature>
<keyword evidence="5" id="KW-0496">Mitochondrion</keyword>
<dbReference type="InterPro" id="IPR019368">
    <property type="entry name" value="Ribosomal_mS29"/>
</dbReference>
<evidence type="ECO:0000313" key="9">
    <source>
        <dbReference type="EMBL" id="OXG28874.1"/>
    </source>
</evidence>
<dbReference type="AlphaFoldDB" id="A0A854QM17"/>
<dbReference type="Proteomes" id="UP000199727">
    <property type="component" value="Unassembled WGS sequence"/>
</dbReference>
<dbReference type="GO" id="GO:0005763">
    <property type="term" value="C:mitochondrial small ribosomal subunit"/>
    <property type="evidence" value="ECO:0007669"/>
    <property type="project" value="InterPro"/>
</dbReference>
<dbReference type="PANTHER" id="PTHR12810:SF0">
    <property type="entry name" value="SMALL RIBOSOMAL SUBUNIT PROTEIN MS29"/>
    <property type="match status" value="1"/>
</dbReference>
<gene>
    <name evidence="9" type="ORF">C361_00526</name>
</gene>
<feature type="region of interest" description="Disordered" evidence="8">
    <location>
        <begin position="59"/>
        <end position="113"/>
    </location>
</feature>
<evidence type="ECO:0000256" key="5">
    <source>
        <dbReference type="ARBA" id="ARBA00023128"/>
    </source>
</evidence>
<accession>A0A854QM17</accession>
<evidence type="ECO:0000256" key="3">
    <source>
        <dbReference type="ARBA" id="ARBA00022946"/>
    </source>
</evidence>